<evidence type="ECO:0000259" key="1">
    <source>
        <dbReference type="SMART" id="SM01321"/>
    </source>
</evidence>
<dbReference type="OrthoDB" id="9794403at2"/>
<dbReference type="GO" id="GO:0006313">
    <property type="term" value="P:DNA transposition"/>
    <property type="evidence" value="ECO:0007669"/>
    <property type="project" value="InterPro"/>
</dbReference>
<proteinExistence type="predicted"/>
<dbReference type="InterPro" id="IPR002686">
    <property type="entry name" value="Transposase_17"/>
</dbReference>
<evidence type="ECO:0000313" key="3">
    <source>
        <dbReference type="Proteomes" id="UP000307999"/>
    </source>
</evidence>
<dbReference type="GO" id="GO:0003677">
    <property type="term" value="F:DNA binding"/>
    <property type="evidence" value="ECO:0007669"/>
    <property type="project" value="InterPro"/>
</dbReference>
<dbReference type="AlphaFoldDB" id="A0A4U1B691"/>
<organism evidence="2 3">
    <name type="scientific">Thalassotalea mangrovi</name>
    <dbReference type="NCBI Taxonomy" id="2572245"/>
    <lineage>
        <taxon>Bacteria</taxon>
        <taxon>Pseudomonadati</taxon>
        <taxon>Pseudomonadota</taxon>
        <taxon>Gammaproteobacteria</taxon>
        <taxon>Alteromonadales</taxon>
        <taxon>Colwelliaceae</taxon>
        <taxon>Thalassotalea</taxon>
    </lineage>
</organism>
<dbReference type="EMBL" id="SWDB01000010">
    <property type="protein sequence ID" value="TKB46044.1"/>
    <property type="molecule type" value="Genomic_DNA"/>
</dbReference>
<dbReference type="PANTHER" id="PTHR34322">
    <property type="entry name" value="TRANSPOSASE, Y1_TNP DOMAIN-CONTAINING"/>
    <property type="match status" value="1"/>
</dbReference>
<dbReference type="Pfam" id="PF01797">
    <property type="entry name" value="Y1_Tnp"/>
    <property type="match status" value="1"/>
</dbReference>
<dbReference type="InterPro" id="IPR036515">
    <property type="entry name" value="Transposase_17_sf"/>
</dbReference>
<dbReference type="Proteomes" id="UP000307999">
    <property type="component" value="Unassembled WGS sequence"/>
</dbReference>
<dbReference type="NCBIfam" id="NF047646">
    <property type="entry name" value="REP_Tyr_transpos"/>
    <property type="match status" value="1"/>
</dbReference>
<dbReference type="GO" id="GO:0004803">
    <property type="term" value="F:transposase activity"/>
    <property type="evidence" value="ECO:0007669"/>
    <property type="project" value="InterPro"/>
</dbReference>
<name>A0A4U1B691_9GAMM</name>
<sequence length="281" mass="33098">MSRPLRIEYEGALYHVTSRGNERRNIYRDTVDYQMFLTVLTHVCNRFNWIIHAYCLMPNHYHLLLETPEPNLSTGMRQLNGVFTQKFNWRYKRQGHLFQGRYKAILVQRENYFLELCRYIVLNPVRAKGLVSRLDEWRWSSYLSTIGKISSPNWLATDKTLSLFASNRAAATLQYQRFVSQGADVEIWQHLKNQVFLGDLDFVNNALDMLKDSNQSLCEIPIKQKRPAARPLQYYKEIFDTDKYQGISQAYATGAYSMNEIARYFEVHYSTVSRIVAKFKT</sequence>
<accession>A0A4U1B691</accession>
<dbReference type="RefSeq" id="WP_136735052.1">
    <property type="nucleotide sequence ID" value="NZ_SWDB01000010.1"/>
</dbReference>
<comment type="caution">
    <text evidence="2">The sequence shown here is derived from an EMBL/GenBank/DDBJ whole genome shotgun (WGS) entry which is preliminary data.</text>
</comment>
<keyword evidence="3" id="KW-1185">Reference proteome</keyword>
<feature type="domain" description="Transposase IS200-like" evidence="1">
    <location>
        <begin position="9"/>
        <end position="123"/>
    </location>
</feature>
<dbReference type="SMART" id="SM01321">
    <property type="entry name" value="Y1_Tnp"/>
    <property type="match status" value="1"/>
</dbReference>
<evidence type="ECO:0000313" key="2">
    <source>
        <dbReference type="EMBL" id="TKB46044.1"/>
    </source>
</evidence>
<dbReference type="PANTHER" id="PTHR34322:SF2">
    <property type="entry name" value="TRANSPOSASE IS200-LIKE DOMAIN-CONTAINING PROTEIN"/>
    <property type="match status" value="1"/>
</dbReference>
<dbReference type="SUPFAM" id="SSF143422">
    <property type="entry name" value="Transposase IS200-like"/>
    <property type="match status" value="1"/>
</dbReference>
<protein>
    <submittedName>
        <fullName evidence="2">Transposase</fullName>
    </submittedName>
</protein>
<dbReference type="Gene3D" id="3.30.70.1290">
    <property type="entry name" value="Transposase IS200-like"/>
    <property type="match status" value="1"/>
</dbReference>
<reference evidence="2 3" key="1">
    <citation type="submission" date="2019-04" db="EMBL/GenBank/DDBJ databases">
        <title>Thalassotalea guangxiensis sp. nov., isolated from sediment of the coastal wetland.</title>
        <authorList>
            <person name="Zheng S."/>
            <person name="Zhang D."/>
        </authorList>
    </citation>
    <scope>NUCLEOTIDE SEQUENCE [LARGE SCALE GENOMIC DNA]</scope>
    <source>
        <strain evidence="2 3">ZS-4</strain>
    </source>
</reference>
<gene>
    <name evidence="2" type="ORF">E8M12_05295</name>
</gene>